<dbReference type="SUPFAM" id="SSF49879">
    <property type="entry name" value="SMAD/FHA domain"/>
    <property type="match status" value="1"/>
</dbReference>
<keyword evidence="5 9" id="KW-0067">ATP-binding</keyword>
<feature type="domain" description="FHA" evidence="11">
    <location>
        <begin position="622"/>
        <end position="673"/>
    </location>
</feature>
<comment type="subcellular location">
    <subcellularLocation>
        <location evidence="1">Cytoplasm</location>
        <location evidence="1">Cytoskeleton</location>
    </subcellularLocation>
</comment>
<dbReference type="PRINTS" id="PR00380">
    <property type="entry name" value="KINESINHEAVY"/>
</dbReference>
<dbReference type="PANTHER" id="PTHR47117:SF5">
    <property type="entry name" value="KINESIN-LIKE PROTEIN KIF14"/>
    <property type="match status" value="1"/>
</dbReference>
<feature type="compositionally biased region" description="Basic residues" evidence="10">
    <location>
        <begin position="1"/>
        <end position="10"/>
    </location>
</feature>
<dbReference type="Pfam" id="PF00498">
    <property type="entry name" value="FHA"/>
    <property type="match status" value="1"/>
</dbReference>
<comment type="similarity">
    <text evidence="9">Belongs to the TRAFAC class myosin-kinesin ATPase superfamily. Kinesin family.</text>
</comment>
<evidence type="ECO:0000313" key="13">
    <source>
        <dbReference type="EnsemblMetazoa" id="CLYHEMP001245.1"/>
    </source>
</evidence>
<dbReference type="InterPro" id="IPR027417">
    <property type="entry name" value="P-loop_NTPase"/>
</dbReference>
<evidence type="ECO:0000256" key="5">
    <source>
        <dbReference type="ARBA" id="ARBA00022840"/>
    </source>
</evidence>
<dbReference type="PANTHER" id="PTHR47117">
    <property type="entry name" value="STAR-RELATED LIPID TRANSFER PROTEIN 9"/>
    <property type="match status" value="1"/>
</dbReference>
<keyword evidence="7 9" id="KW-0505">Motor protein</keyword>
<proteinExistence type="inferred from homology"/>
<dbReference type="GeneID" id="136807123"/>
<dbReference type="PROSITE" id="PS50067">
    <property type="entry name" value="KINESIN_MOTOR_2"/>
    <property type="match status" value="1"/>
</dbReference>
<evidence type="ECO:0000313" key="14">
    <source>
        <dbReference type="Proteomes" id="UP000594262"/>
    </source>
</evidence>
<feature type="binding site" evidence="9">
    <location>
        <begin position="232"/>
        <end position="239"/>
    </location>
    <ligand>
        <name>ATP</name>
        <dbReference type="ChEBI" id="CHEBI:30616"/>
    </ligand>
</feature>
<dbReference type="InterPro" id="IPR019821">
    <property type="entry name" value="Kinesin_motor_CS"/>
</dbReference>
<reference evidence="13" key="1">
    <citation type="submission" date="2021-01" db="UniProtKB">
        <authorList>
            <consortium name="EnsemblMetazoa"/>
        </authorList>
    </citation>
    <scope>IDENTIFICATION</scope>
</reference>
<dbReference type="InterPro" id="IPR036961">
    <property type="entry name" value="Kinesin_motor_dom_sf"/>
</dbReference>
<dbReference type="Pfam" id="PF16183">
    <property type="entry name" value="Kinesin_assoc"/>
    <property type="match status" value="1"/>
</dbReference>
<dbReference type="EnsemblMetazoa" id="CLYHEMT001245.1">
    <property type="protein sequence ID" value="CLYHEMP001245.1"/>
    <property type="gene ID" value="CLYHEMG001245"/>
</dbReference>
<evidence type="ECO:0000256" key="3">
    <source>
        <dbReference type="ARBA" id="ARBA00022701"/>
    </source>
</evidence>
<dbReference type="GO" id="GO:0008017">
    <property type="term" value="F:microtubule binding"/>
    <property type="evidence" value="ECO:0007669"/>
    <property type="project" value="InterPro"/>
</dbReference>
<feature type="region of interest" description="Disordered" evidence="10">
    <location>
        <begin position="1"/>
        <end position="95"/>
    </location>
</feature>
<dbReference type="Proteomes" id="UP000594262">
    <property type="component" value="Unplaced"/>
</dbReference>
<dbReference type="InterPro" id="IPR032405">
    <property type="entry name" value="Kinesin_assoc"/>
</dbReference>
<keyword evidence="6" id="KW-0175">Coiled coil</keyword>
<sequence length="1501" mass="170591">MSTPVNKKRLLPSTPKEQTIRSPRVPKSITKQPLREQKPKNGTPNTTSESSSRKLKRNFNIPPANKSLKNMNTTPVSSGLKAKNPETPKKRPLNLIDEAQLEDSFSSINLLERKNKSLKQRASILMDGKSYEPSYENSSIKVAVRVRPFSEREVKSSTDVLNSVITMSGNITKVINPSGKDHEFVYDHSFWSIDADNPHSPYVTQEDVYRTVAKPLLHYALEGYNTCLFAYGQTGSGKSYTVMGYESDNELGIIPRFSKDLFIEIEYLKNQHKAQYSVEISYYEIYNEKIFDLLSVNEARQQQQRLCVRENPDSGPYVQGLSTNIVGNHKDIQDWLEVGNKNRATASTGMNDKSSRSHSVFTIILTQVTTEEFEGTETQLQKTSKINLIDLAGSERAKKVLDDKVIQGSPQVMETRLKEGGCINKSLHTLGKVISMLSEMELKNKKKGQYIPYRDSVLTWLLKESLGGNAKTTMIATISPSTLHYSETLSTLRYAQQARSIVNNAKVNEDPKSKLIREMLAEIQRLKNSQERTGDTGKALEKEVMVLRKNLNDTRSALATSTRSWQEKLASSEKKQKEAASHLRRSGVAFTKLEKHLPSLVNLNEDPQLAEVLLYILQEGVTNIGQQEPLNDNDIQLKSHMIADQHCIITYSQETVILSPAGDSPTYVNGCLVNEQTTLHHGDRLVIGGDHFFRLNHPKEALKLKDQNSSENDKTNKGFEFAKQEFIEKQNKRLEDELEEARLKAEEEAMEQIKNAQIKAEEEMKSQRSFFQQQMDELQKKLTDSTSKQKQAEDGQQNAQEIISQLKEQQKVLEDEILSNRKRLQTEALAARQILEETRSKQSQLIGSLESEKQKMQDDLNQLKDAKANRDKMRSSIHLTVNNQEPSKDDSKDLLKISLMTREANQISQCMKQPYSFDRVDLCRDGKVDIRIRITNKVTCKSTFINIDRFEEELSTMKDLSQNQNLINEKNFKWTKEESGNRKRTRFSFGGKPMDQSDSFISNFNQSFEQMKRRTLENSRLADESCSRLQMIDDSSQLLTPAESTRLSSVNQSSTAFQSDLSISRTSFFETILEIDTQNSQGASSIIASLINLIISIYKDWKLVLSQDGGSTSMMSGVGERTQLSDMDGPVVRMACNLKCLKDQASILCAVHEAVGLEDLKRISQAFREDIFETCSFVKKYILQREDSTELIKKQFKHLIYQLIELTGALSLSAVDHLDETNDEISYIDNDDENDIFIHFLKQQNRFLSSMMDEALNTVVKGVQNIKHLQLTQTHEMSEDLVDGVMNILTSTTTLIRRCKDLMMVYADINISETTVFYVKECFILRKFLTSVVDYNESVINIVGQSRQIASNCDAIEDFMDIPVELADTTKCICKAGRDLVAFLSTKKNLDQETLSLLRSCIEKFEFAGKTVRVGVAIVVQEIEKDLGIHEEHSILSFVQSEVSLQRTASMCPLNRTSLDMSAIHPQVQEKFKGRRSDVRPDMFISRYMDTTTESYNETRE</sequence>
<dbReference type="InterPro" id="IPR001752">
    <property type="entry name" value="Kinesin_motor_dom"/>
</dbReference>
<evidence type="ECO:0000256" key="7">
    <source>
        <dbReference type="ARBA" id="ARBA00023175"/>
    </source>
</evidence>
<organism evidence="13 14">
    <name type="scientific">Clytia hemisphaerica</name>
    <dbReference type="NCBI Taxonomy" id="252671"/>
    <lineage>
        <taxon>Eukaryota</taxon>
        <taxon>Metazoa</taxon>
        <taxon>Cnidaria</taxon>
        <taxon>Hydrozoa</taxon>
        <taxon>Hydroidolina</taxon>
        <taxon>Leptothecata</taxon>
        <taxon>Obeliida</taxon>
        <taxon>Clytiidae</taxon>
        <taxon>Clytia</taxon>
    </lineage>
</organism>
<dbReference type="SUPFAM" id="SSF52540">
    <property type="entry name" value="P-loop containing nucleoside triphosphate hydrolases"/>
    <property type="match status" value="1"/>
</dbReference>
<evidence type="ECO:0000256" key="1">
    <source>
        <dbReference type="ARBA" id="ARBA00004245"/>
    </source>
</evidence>
<evidence type="ECO:0000256" key="2">
    <source>
        <dbReference type="ARBA" id="ARBA00022490"/>
    </source>
</evidence>
<evidence type="ECO:0008006" key="15">
    <source>
        <dbReference type="Google" id="ProtNLM"/>
    </source>
</evidence>
<dbReference type="InterPro" id="IPR000253">
    <property type="entry name" value="FHA_dom"/>
</dbReference>
<dbReference type="Gene3D" id="3.40.850.10">
    <property type="entry name" value="Kinesin motor domain"/>
    <property type="match status" value="1"/>
</dbReference>
<feature type="compositionally biased region" description="Polar residues" evidence="10">
    <location>
        <begin position="784"/>
        <end position="798"/>
    </location>
</feature>
<feature type="domain" description="Kinesin motor" evidence="12">
    <location>
        <begin position="139"/>
        <end position="501"/>
    </location>
</feature>
<dbReference type="GO" id="GO:0007018">
    <property type="term" value="P:microtubule-based movement"/>
    <property type="evidence" value="ECO:0007669"/>
    <property type="project" value="InterPro"/>
</dbReference>
<keyword evidence="14" id="KW-1185">Reference proteome</keyword>
<evidence type="ECO:0000256" key="4">
    <source>
        <dbReference type="ARBA" id="ARBA00022741"/>
    </source>
</evidence>
<evidence type="ECO:0000259" key="12">
    <source>
        <dbReference type="PROSITE" id="PS50067"/>
    </source>
</evidence>
<evidence type="ECO:0000256" key="10">
    <source>
        <dbReference type="SAM" id="MobiDB-lite"/>
    </source>
</evidence>
<dbReference type="CDD" id="cd22707">
    <property type="entry name" value="FHA_KIF14"/>
    <property type="match status" value="1"/>
</dbReference>
<dbReference type="FunFam" id="3.40.850.10:FF:000042">
    <property type="entry name" value="Kinesin family member 14"/>
    <property type="match status" value="1"/>
</dbReference>
<evidence type="ECO:0000256" key="6">
    <source>
        <dbReference type="ARBA" id="ARBA00023054"/>
    </source>
</evidence>
<feature type="compositionally biased region" description="Basic and acidic residues" evidence="10">
    <location>
        <begin position="570"/>
        <end position="580"/>
    </location>
</feature>
<dbReference type="PROSITE" id="PS50006">
    <property type="entry name" value="FHA_DOMAIN"/>
    <property type="match status" value="1"/>
</dbReference>
<keyword evidence="3" id="KW-0493">Microtubule</keyword>
<dbReference type="GO" id="GO:0005874">
    <property type="term" value="C:microtubule"/>
    <property type="evidence" value="ECO:0007669"/>
    <property type="project" value="UniProtKB-KW"/>
</dbReference>
<accession>A0A7M5WIA8</accession>
<dbReference type="PROSITE" id="PS00411">
    <property type="entry name" value="KINESIN_MOTOR_1"/>
    <property type="match status" value="1"/>
</dbReference>
<feature type="compositionally biased region" description="Polar residues" evidence="10">
    <location>
        <begin position="67"/>
        <end position="77"/>
    </location>
</feature>
<keyword evidence="4 9" id="KW-0547">Nucleotide-binding</keyword>
<protein>
    <recommendedName>
        <fullName evidence="15">Kinesin-like protein KIF14</fullName>
    </recommendedName>
</protein>
<feature type="region of interest" description="Disordered" evidence="10">
    <location>
        <begin position="779"/>
        <end position="798"/>
    </location>
</feature>
<feature type="compositionally biased region" description="Polar residues" evidence="10">
    <location>
        <begin position="40"/>
        <end position="50"/>
    </location>
</feature>
<dbReference type="InterPro" id="IPR008984">
    <property type="entry name" value="SMAD_FHA_dom_sf"/>
</dbReference>
<dbReference type="SMART" id="SM00129">
    <property type="entry name" value="KISc"/>
    <property type="match status" value="1"/>
</dbReference>
<name>A0A7M5WIA8_9CNID</name>
<dbReference type="Pfam" id="PF00225">
    <property type="entry name" value="Kinesin"/>
    <property type="match status" value="1"/>
</dbReference>
<dbReference type="GO" id="GO:0005524">
    <property type="term" value="F:ATP binding"/>
    <property type="evidence" value="ECO:0007669"/>
    <property type="project" value="UniProtKB-UniRule"/>
</dbReference>
<keyword evidence="2" id="KW-0963">Cytoplasm</keyword>
<dbReference type="RefSeq" id="XP_066919796.1">
    <property type="nucleotide sequence ID" value="XM_067063695.1"/>
</dbReference>
<dbReference type="OrthoDB" id="3176171at2759"/>
<evidence type="ECO:0000256" key="8">
    <source>
        <dbReference type="ARBA" id="ARBA00023212"/>
    </source>
</evidence>
<dbReference type="GO" id="GO:0003777">
    <property type="term" value="F:microtubule motor activity"/>
    <property type="evidence" value="ECO:0007669"/>
    <property type="project" value="InterPro"/>
</dbReference>
<dbReference type="Gene3D" id="2.60.200.20">
    <property type="match status" value="1"/>
</dbReference>
<evidence type="ECO:0000259" key="11">
    <source>
        <dbReference type="PROSITE" id="PS50006"/>
    </source>
</evidence>
<evidence type="ECO:0000256" key="9">
    <source>
        <dbReference type="PROSITE-ProRule" id="PRU00283"/>
    </source>
</evidence>
<keyword evidence="8" id="KW-0206">Cytoskeleton</keyword>
<feature type="region of interest" description="Disordered" evidence="10">
    <location>
        <begin position="558"/>
        <end position="580"/>
    </location>
</feature>